<dbReference type="PANTHER" id="PTHR11215:SF1">
    <property type="entry name" value="MYG1 EXONUCLEASE"/>
    <property type="match status" value="1"/>
</dbReference>
<dbReference type="OrthoDB" id="10265310at2759"/>
<gene>
    <name evidence="2" type="ORF">Gasu_12050</name>
</gene>
<evidence type="ECO:0000256" key="1">
    <source>
        <dbReference type="ARBA" id="ARBA00010105"/>
    </source>
</evidence>
<dbReference type="Gramene" id="EME31530">
    <property type="protein sequence ID" value="EME31530"/>
    <property type="gene ID" value="Gasu_12050"/>
</dbReference>
<dbReference type="GO" id="GO:0005634">
    <property type="term" value="C:nucleus"/>
    <property type="evidence" value="ECO:0007669"/>
    <property type="project" value="TreeGrafter"/>
</dbReference>
<organism evidence="2 3">
    <name type="scientific">Galdieria sulphuraria</name>
    <name type="common">Red alga</name>
    <dbReference type="NCBI Taxonomy" id="130081"/>
    <lineage>
        <taxon>Eukaryota</taxon>
        <taxon>Rhodophyta</taxon>
        <taxon>Bangiophyceae</taxon>
        <taxon>Galdieriales</taxon>
        <taxon>Galdieriaceae</taxon>
        <taxon>Galdieria</taxon>
    </lineage>
</organism>
<dbReference type="STRING" id="130081.M2X4Y0"/>
<name>M2X4Y0_GALSU</name>
<protein>
    <recommendedName>
        <fullName evidence="4">Metal-dependent protein hydrolase</fullName>
    </recommendedName>
</protein>
<dbReference type="GO" id="GO:0005737">
    <property type="term" value="C:cytoplasm"/>
    <property type="evidence" value="ECO:0007669"/>
    <property type="project" value="TreeGrafter"/>
</dbReference>
<sequence length="389" mass="44258">MHNPKKTFPITMRFLGLIIRTSTSLPFLCNYFPVLSKHIKVNWKLFPSDFRVQKTIWKSFMAMTTKRIGTHNGKFHCDEALACFLLRLTDNFRDASVVRTREENVLSQMDCVVDVGGVYDPTIFRFDHHQRGFFETFSAKTSIPLSSAGLVYKHFGREILTKLLPDMDDTNRSILFEHVYNSFVEELDAIDNGVNAYDTDVAPKYSIHTHLSARVGSLNPAWNDSDPDEETAFQKAMKLAGDEFIEFVKKSANIWLPARNIVKEAFDRRASIDDSLEIVVLETACPWKSHLYELEEVAQNDEAKSIKYVLYPRKDGSWSVQAVSLSEQSFKSRKPLPSNWRGLRDDALSSVVGIPDCVFVHATGFIGVHKNYKGALTMARKALKIVDSE</sequence>
<dbReference type="RefSeq" id="XP_005708050.1">
    <property type="nucleotide sequence ID" value="XM_005707993.1"/>
</dbReference>
<keyword evidence="3" id="KW-1185">Reference proteome</keyword>
<evidence type="ECO:0008006" key="4">
    <source>
        <dbReference type="Google" id="ProtNLM"/>
    </source>
</evidence>
<dbReference type="OMA" id="FHCDEVV"/>
<dbReference type="Pfam" id="PF03690">
    <property type="entry name" value="MYG1_exonuc"/>
    <property type="match status" value="1"/>
</dbReference>
<dbReference type="AlphaFoldDB" id="M2X4Y0"/>
<dbReference type="Proteomes" id="UP000030680">
    <property type="component" value="Unassembled WGS sequence"/>
</dbReference>
<dbReference type="GeneID" id="17090169"/>
<reference evidence="3" key="1">
    <citation type="journal article" date="2013" name="Science">
        <title>Gene transfer from bacteria and archaea facilitated evolution of an extremophilic eukaryote.</title>
        <authorList>
            <person name="Schonknecht G."/>
            <person name="Chen W.H."/>
            <person name="Ternes C.M."/>
            <person name="Barbier G.G."/>
            <person name="Shrestha R.P."/>
            <person name="Stanke M."/>
            <person name="Brautigam A."/>
            <person name="Baker B.J."/>
            <person name="Banfield J.F."/>
            <person name="Garavito R.M."/>
            <person name="Carr K."/>
            <person name="Wilkerson C."/>
            <person name="Rensing S.A."/>
            <person name="Gagneul D."/>
            <person name="Dickenson N.E."/>
            <person name="Oesterhelt C."/>
            <person name="Lercher M.J."/>
            <person name="Weber A.P."/>
        </authorList>
    </citation>
    <scope>NUCLEOTIDE SEQUENCE [LARGE SCALE GENOMIC DNA]</scope>
    <source>
        <strain evidence="3">074W</strain>
    </source>
</reference>
<proteinExistence type="inferred from homology"/>
<dbReference type="PANTHER" id="PTHR11215">
    <property type="entry name" value="METAL DEPENDENT HYDROLASE - RELATED"/>
    <property type="match status" value="1"/>
</dbReference>
<evidence type="ECO:0000313" key="2">
    <source>
        <dbReference type="EMBL" id="EME31530.1"/>
    </source>
</evidence>
<dbReference type="KEGG" id="gsl:Gasu_12050"/>
<dbReference type="eggNOG" id="KOG2948">
    <property type="taxonomic scope" value="Eukaryota"/>
</dbReference>
<dbReference type="EMBL" id="KB454491">
    <property type="protein sequence ID" value="EME31530.1"/>
    <property type="molecule type" value="Genomic_DNA"/>
</dbReference>
<comment type="similarity">
    <text evidence="1">Belongs to the MYG1 family.</text>
</comment>
<accession>M2X4Y0</accession>
<dbReference type="InterPro" id="IPR003226">
    <property type="entry name" value="MYG1_exonuclease"/>
</dbReference>
<evidence type="ECO:0000313" key="3">
    <source>
        <dbReference type="Proteomes" id="UP000030680"/>
    </source>
</evidence>